<dbReference type="KEGG" id="mabb:MASS_1p0041"/>
<feature type="region of interest" description="Disordered" evidence="1">
    <location>
        <begin position="285"/>
        <end position="342"/>
    </location>
</feature>
<feature type="compositionally biased region" description="Pro residues" evidence="1">
    <location>
        <begin position="286"/>
        <end position="295"/>
    </location>
</feature>
<sequence>MVAYYANEAGLTGVSGQLMAAAEALSALSTTPPAHPALAADETSTSAAARLSEHGAVMASRAADGAQVLLAAARAVGEITRVSGEMDTENAAALTAARRGPTGGVAPVFTPAVTANVVAPDVPIVAAPARYGKFSAQIMENGQSSAGSPFSAACARFGAAFNQSAVATRSAADTVEAESLRGNTAPVLASALRGFATWADSMEQHSSTVAAAASGHSERFGTAQQDTPRTAEFSSKERELSNAQMLNARYPGVYTGVLTKLQAELTSLNTQAGVASATYHVGELPAAPPPPPPVVPVVAPAAGQPAGGSPQASAEPQRESEQAAATSGDASDPGTDLGIDDGLAAEPADLVADPALTGQPQSDPMSQAGPLVGMLPGVLAGAVGGLLGAATSVPAALAQQAQSAISQATQAASGLASGLSTPETPELDTSGLGGGEPLGVGDIGGGGGGGSTEPAGVSSDLPPVSGGMLAQAGPPSPPPTLSGPSIAAASSQPAGMGPGMMPMMPPMAGGMGSGGGGSRPIREPDKKVLLPVEPNGEFVTGEVPRRPVAEADDVTNDHRAAARTADADVAVVTSSRRRRVDLPKDDE</sequence>
<evidence type="ECO:0008006" key="4">
    <source>
        <dbReference type="Google" id="ProtNLM"/>
    </source>
</evidence>
<accession>A0AB33AJ62</accession>
<evidence type="ECO:0000313" key="2">
    <source>
        <dbReference type="EMBL" id="AGM31601.1"/>
    </source>
</evidence>
<feature type="region of interest" description="Disordered" evidence="1">
    <location>
        <begin position="416"/>
        <end position="501"/>
    </location>
</feature>
<evidence type="ECO:0000313" key="3">
    <source>
        <dbReference type="Proteomes" id="UP000013961"/>
    </source>
</evidence>
<gene>
    <name evidence="2" type="ORF">MASS_1p0041</name>
</gene>
<dbReference type="InterPro" id="IPR038332">
    <property type="entry name" value="PPE_sf"/>
</dbReference>
<protein>
    <recommendedName>
        <fullName evidence="4">PPE family protein</fullName>
    </recommendedName>
</protein>
<feature type="compositionally biased region" description="Low complexity" evidence="1">
    <location>
        <begin position="296"/>
        <end position="314"/>
    </location>
</feature>
<proteinExistence type="predicted"/>
<dbReference type="RefSeq" id="WP_016343819.1">
    <property type="nucleotide sequence ID" value="NC_021278.1"/>
</dbReference>
<dbReference type="AlphaFoldDB" id="A0AB33AJ62"/>
<feature type="region of interest" description="Disordered" evidence="1">
    <location>
        <begin position="209"/>
        <end position="238"/>
    </location>
</feature>
<keyword evidence="2" id="KW-0614">Plasmid</keyword>
<reference evidence="2 3" key="1">
    <citation type="journal article" date="2013" name="Genome Announc.">
        <title>Complete Genome Sequence of Mycobacterium massiliense Clinical Strain Asan 50594, Belonging to the Type II Genotype.</title>
        <authorList>
            <person name="Kim B.J."/>
            <person name="Kim B.R."/>
            <person name="Hong S.H."/>
            <person name="Seok S.H."/>
            <person name="Kook Y.H."/>
            <person name="Kim B.J."/>
        </authorList>
    </citation>
    <scope>NUCLEOTIDE SEQUENCE [LARGE SCALE GENOMIC DNA]</scope>
    <source>
        <strain evidence="2 3">50594</strain>
    </source>
</reference>
<evidence type="ECO:0000256" key="1">
    <source>
        <dbReference type="SAM" id="MobiDB-lite"/>
    </source>
</evidence>
<name>A0AB33AJ62_9MYCO</name>
<dbReference type="EMBL" id="CP004375">
    <property type="protein sequence ID" value="AGM31601.1"/>
    <property type="molecule type" value="Genomic_DNA"/>
</dbReference>
<dbReference type="Proteomes" id="UP000013961">
    <property type="component" value="Plasmid 1"/>
</dbReference>
<dbReference type="Gene3D" id="1.20.1260.20">
    <property type="entry name" value="PPE superfamily"/>
    <property type="match status" value="1"/>
</dbReference>
<organism evidence="2 3">
    <name type="scientific">Mycobacteroides abscessus subsp. bolletii 50594</name>
    <dbReference type="NCBI Taxonomy" id="1303024"/>
    <lineage>
        <taxon>Bacteria</taxon>
        <taxon>Bacillati</taxon>
        <taxon>Actinomycetota</taxon>
        <taxon>Actinomycetes</taxon>
        <taxon>Mycobacteriales</taxon>
        <taxon>Mycobacteriaceae</taxon>
        <taxon>Mycobacteroides</taxon>
        <taxon>Mycobacteroides abscessus</taxon>
    </lineage>
</organism>
<geneLocation type="plasmid" evidence="2 3">
    <name>1</name>
</geneLocation>
<feature type="compositionally biased region" description="Gly residues" evidence="1">
    <location>
        <begin position="431"/>
        <end position="451"/>
    </location>
</feature>